<sequence length="53" mass="6317">FDLGIYDSNGECSCDSSAYKKRIKEDTEERSFSYNRAFFEIEEYEIFQIVKKS</sequence>
<feature type="non-terminal residue" evidence="1">
    <location>
        <position position="1"/>
    </location>
</feature>
<comment type="caution">
    <text evidence="1">The sequence shown here is derived from an EMBL/GenBank/DDBJ whole genome shotgun (WGS) entry which is preliminary data.</text>
</comment>
<name>A0ACA9S3A2_9GLOM</name>
<reference evidence="1" key="1">
    <citation type="submission" date="2021-06" db="EMBL/GenBank/DDBJ databases">
        <authorList>
            <person name="Kallberg Y."/>
            <person name="Tangrot J."/>
            <person name="Rosling A."/>
        </authorList>
    </citation>
    <scope>NUCLEOTIDE SEQUENCE</scope>
    <source>
        <strain evidence="1">MA461A</strain>
    </source>
</reference>
<dbReference type="EMBL" id="CAJVQC010090110">
    <property type="protein sequence ID" value="CAG8825161.1"/>
    <property type="molecule type" value="Genomic_DNA"/>
</dbReference>
<gene>
    <name evidence="1" type="ORF">RPERSI_LOCUS26418</name>
</gene>
<evidence type="ECO:0000313" key="2">
    <source>
        <dbReference type="Proteomes" id="UP000789920"/>
    </source>
</evidence>
<evidence type="ECO:0000313" key="1">
    <source>
        <dbReference type="EMBL" id="CAG8825161.1"/>
    </source>
</evidence>
<proteinExistence type="predicted"/>
<accession>A0ACA9S3A2</accession>
<keyword evidence="2" id="KW-1185">Reference proteome</keyword>
<dbReference type="Proteomes" id="UP000789920">
    <property type="component" value="Unassembled WGS sequence"/>
</dbReference>
<protein>
    <submittedName>
        <fullName evidence="1">17389_t:CDS:1</fullName>
    </submittedName>
</protein>
<organism evidence="1 2">
    <name type="scientific">Racocetra persica</name>
    <dbReference type="NCBI Taxonomy" id="160502"/>
    <lineage>
        <taxon>Eukaryota</taxon>
        <taxon>Fungi</taxon>
        <taxon>Fungi incertae sedis</taxon>
        <taxon>Mucoromycota</taxon>
        <taxon>Glomeromycotina</taxon>
        <taxon>Glomeromycetes</taxon>
        <taxon>Diversisporales</taxon>
        <taxon>Gigasporaceae</taxon>
        <taxon>Racocetra</taxon>
    </lineage>
</organism>